<dbReference type="AlphaFoldDB" id="A0A3S1BCF8"/>
<evidence type="ECO:0000256" key="1">
    <source>
        <dbReference type="SAM" id="Phobius"/>
    </source>
</evidence>
<protein>
    <submittedName>
        <fullName evidence="2">Uncharacterized protein</fullName>
    </submittedName>
</protein>
<feature type="transmembrane region" description="Helical" evidence="1">
    <location>
        <begin position="34"/>
        <end position="58"/>
    </location>
</feature>
<name>A0A3S1BCF8_9BACI</name>
<evidence type="ECO:0000313" key="3">
    <source>
        <dbReference type="Proteomes" id="UP000267430"/>
    </source>
</evidence>
<keyword evidence="1" id="KW-1133">Transmembrane helix</keyword>
<dbReference type="RefSeq" id="WP_126863119.1">
    <property type="nucleotide sequence ID" value="NZ_JAUSTX010000029.1"/>
</dbReference>
<keyword evidence="1" id="KW-0812">Transmembrane</keyword>
<proteinExistence type="predicted"/>
<dbReference type="EMBL" id="RYZZ01000001">
    <property type="protein sequence ID" value="RUQ32828.1"/>
    <property type="molecule type" value="Genomic_DNA"/>
</dbReference>
<reference evidence="2 3" key="1">
    <citation type="submission" date="2018-12" db="EMBL/GenBank/DDBJ databases">
        <title>Bacillus chawlae sp. nov., Bacillus glennii sp. nov., and Bacillus saganii sp. nov. Isolated from the Vehicle Assembly Building at Kennedy Space Center where the Viking Spacecraft were Assembled.</title>
        <authorList>
            <person name="Seuylemezian A."/>
            <person name="Vaishampayan P."/>
        </authorList>
    </citation>
    <scope>NUCLEOTIDE SEQUENCE [LARGE SCALE GENOMIC DNA]</scope>
    <source>
        <strain evidence="2 3">L5</strain>
    </source>
</reference>
<evidence type="ECO:0000313" key="2">
    <source>
        <dbReference type="EMBL" id="RUQ32828.1"/>
    </source>
</evidence>
<organism evidence="2 3">
    <name type="scientific">Peribacillus cavernae</name>
    <dbReference type="NCBI Taxonomy" id="1674310"/>
    <lineage>
        <taxon>Bacteria</taxon>
        <taxon>Bacillati</taxon>
        <taxon>Bacillota</taxon>
        <taxon>Bacilli</taxon>
        <taxon>Bacillales</taxon>
        <taxon>Bacillaceae</taxon>
        <taxon>Peribacillus</taxon>
    </lineage>
</organism>
<keyword evidence="1" id="KW-0472">Membrane</keyword>
<accession>A0A3S1BCF8</accession>
<comment type="caution">
    <text evidence="2">The sequence shown here is derived from an EMBL/GenBank/DDBJ whole genome shotgun (WGS) entry which is preliminary data.</text>
</comment>
<sequence>MTPLKPASPDGLLDIFFSTVTIEMAYNPREGVELLLNSLPIFITSGAINWSIGVTLSLHCRKAKHV</sequence>
<dbReference type="Proteomes" id="UP000267430">
    <property type="component" value="Unassembled WGS sequence"/>
</dbReference>
<gene>
    <name evidence="2" type="ORF">ELQ35_01715</name>
</gene>
<keyword evidence="3" id="KW-1185">Reference proteome</keyword>